<dbReference type="Proteomes" id="UP000501452">
    <property type="component" value="Chromosome"/>
</dbReference>
<protein>
    <submittedName>
        <fullName evidence="1">Uncharacterized protein</fullName>
    </submittedName>
</protein>
<dbReference type="KEGG" id="rub:GBA63_01525"/>
<proteinExistence type="predicted"/>
<organism evidence="1 2">
    <name type="scientific">Rubrobacter tropicus</name>
    <dbReference type="NCBI Taxonomy" id="2653851"/>
    <lineage>
        <taxon>Bacteria</taxon>
        <taxon>Bacillati</taxon>
        <taxon>Actinomycetota</taxon>
        <taxon>Rubrobacteria</taxon>
        <taxon>Rubrobacterales</taxon>
        <taxon>Rubrobacteraceae</taxon>
        <taxon>Rubrobacter</taxon>
    </lineage>
</organism>
<dbReference type="EMBL" id="CP045119">
    <property type="protein sequence ID" value="QIN81451.1"/>
    <property type="molecule type" value="Genomic_DNA"/>
</dbReference>
<evidence type="ECO:0000313" key="2">
    <source>
        <dbReference type="Proteomes" id="UP000501452"/>
    </source>
</evidence>
<reference evidence="1 2" key="1">
    <citation type="submission" date="2019-10" db="EMBL/GenBank/DDBJ databases">
        <title>Rubrobacter sp nov SCSIO 52090 isolated from a deep-sea sediment in the South China Sea.</title>
        <authorList>
            <person name="Chen R.W."/>
        </authorList>
    </citation>
    <scope>NUCLEOTIDE SEQUENCE [LARGE SCALE GENOMIC DNA]</scope>
    <source>
        <strain evidence="1 2">SCSIO 52909</strain>
    </source>
</reference>
<dbReference type="RefSeq" id="WP_166172842.1">
    <property type="nucleotide sequence ID" value="NZ_CP045119.1"/>
</dbReference>
<gene>
    <name evidence="1" type="ORF">GBA63_01525</name>
</gene>
<dbReference type="AlphaFoldDB" id="A0A6G8Q4Q4"/>
<name>A0A6G8Q4Q4_9ACTN</name>
<accession>A0A6G8Q4Q4</accession>
<evidence type="ECO:0000313" key="1">
    <source>
        <dbReference type="EMBL" id="QIN81451.1"/>
    </source>
</evidence>
<sequence>MADNAQGIKVRQVTDIHANWSEQGDGEPGKFSLQFVLDNGAEEYVIRPVAQDTKVLIKLIQSSESLYFDTERQVLIPSALK</sequence>
<keyword evidence="2" id="KW-1185">Reference proteome</keyword>